<dbReference type="Gene3D" id="3.60.21.10">
    <property type="match status" value="1"/>
</dbReference>
<dbReference type="AlphaFoldDB" id="A0AAD9VYG8"/>
<evidence type="ECO:0000313" key="3">
    <source>
        <dbReference type="EMBL" id="KAK2599511.1"/>
    </source>
</evidence>
<feature type="compositionally biased region" description="Basic residues" evidence="1">
    <location>
        <begin position="1"/>
        <end position="11"/>
    </location>
</feature>
<reference evidence="3" key="1">
    <citation type="submission" date="2023-06" db="EMBL/GenBank/DDBJ databases">
        <authorList>
            <person name="Noh H."/>
        </authorList>
    </citation>
    <scope>NUCLEOTIDE SEQUENCE</scope>
    <source>
        <strain evidence="3">DUCC20226</strain>
    </source>
</reference>
<evidence type="ECO:0000256" key="1">
    <source>
        <dbReference type="SAM" id="MobiDB-lite"/>
    </source>
</evidence>
<proteinExistence type="predicted"/>
<evidence type="ECO:0000259" key="2">
    <source>
        <dbReference type="Pfam" id="PF00149"/>
    </source>
</evidence>
<dbReference type="CDD" id="cd07383">
    <property type="entry name" value="MPP_Dcr2"/>
    <property type="match status" value="1"/>
</dbReference>
<dbReference type="InterPro" id="IPR004843">
    <property type="entry name" value="Calcineurin-like_PHP"/>
</dbReference>
<gene>
    <name evidence="3" type="ORF">N8I77_011262</name>
</gene>
<accession>A0AAD9VYG8</accession>
<dbReference type="GO" id="GO:0016788">
    <property type="term" value="F:hydrolase activity, acting on ester bonds"/>
    <property type="evidence" value="ECO:0007669"/>
    <property type="project" value="TreeGrafter"/>
</dbReference>
<evidence type="ECO:0000313" key="4">
    <source>
        <dbReference type="Proteomes" id="UP001265746"/>
    </source>
</evidence>
<comment type="caution">
    <text evidence="3">The sequence shown here is derived from an EMBL/GenBank/DDBJ whole genome shotgun (WGS) entry which is preliminary data.</text>
</comment>
<feature type="compositionally biased region" description="Basic and acidic residues" evidence="1">
    <location>
        <begin position="26"/>
        <end position="47"/>
    </location>
</feature>
<feature type="domain" description="Calcineurin-like phosphoesterase" evidence="2">
    <location>
        <begin position="373"/>
        <end position="645"/>
    </location>
</feature>
<dbReference type="GO" id="GO:0005737">
    <property type="term" value="C:cytoplasm"/>
    <property type="evidence" value="ECO:0007669"/>
    <property type="project" value="TreeGrafter"/>
</dbReference>
<dbReference type="PANTHER" id="PTHR32440:SF11">
    <property type="entry name" value="METALLOPHOSPHOESTERASE DOMAIN-CONTAINING PROTEIN"/>
    <property type="match status" value="1"/>
</dbReference>
<protein>
    <recommendedName>
        <fullName evidence="2">Calcineurin-like phosphoesterase domain-containing protein</fullName>
    </recommendedName>
</protein>
<organism evidence="3 4">
    <name type="scientific">Phomopsis amygdali</name>
    <name type="common">Fusicoccum amygdali</name>
    <dbReference type="NCBI Taxonomy" id="1214568"/>
    <lineage>
        <taxon>Eukaryota</taxon>
        <taxon>Fungi</taxon>
        <taxon>Dikarya</taxon>
        <taxon>Ascomycota</taxon>
        <taxon>Pezizomycotina</taxon>
        <taxon>Sordariomycetes</taxon>
        <taxon>Sordariomycetidae</taxon>
        <taxon>Diaporthales</taxon>
        <taxon>Diaporthaceae</taxon>
        <taxon>Diaporthe</taxon>
    </lineage>
</organism>
<keyword evidence="4" id="KW-1185">Reference proteome</keyword>
<feature type="compositionally biased region" description="Polar residues" evidence="1">
    <location>
        <begin position="16"/>
        <end position="25"/>
    </location>
</feature>
<feature type="region of interest" description="Disordered" evidence="1">
    <location>
        <begin position="1"/>
        <end position="70"/>
    </location>
</feature>
<dbReference type="PANTHER" id="PTHR32440">
    <property type="entry name" value="PHOSPHATASE DCR2-RELATED-RELATED"/>
    <property type="match status" value="1"/>
</dbReference>
<dbReference type="Pfam" id="PF00149">
    <property type="entry name" value="Metallophos"/>
    <property type="match status" value="1"/>
</dbReference>
<sequence>MPPTTRHRASKRATDATASSGTTHSKGNEAKRVTDLTKEQPKAEDIPAKGPQNGTRKTKAAKHKDSQRAMRTMRSKLVKRLDAFNQDEIADHQARLLRRASIALAGEGLGLPVVLDAATSVDMLAPTKVMAPHRCRPARRGRSGKGYVDAGEILGLDENDELGLSARHIPQIGLRRRVGRKPAKVPFSLWMAYQQMDDFIYRNSLSKEEVVALPTDEDVFDFHIGGDAPSLPPDFAWDDKRRLVDRRPLEQNDDQSAMRLQSLYSRYYIGEMFIPRFRIMWLQGMDTWARQRTNTDYYSITIGHLVLSDDSDLDIVQVNIIEIEIDSGPSSALAVGLLAPLGVAWPLSFNGILRKRAASFTPLRFTSDGTFQISVFNDLHYGEGQGTFSGWWQDFLSDTVMNLVFFYEDPQLVVLNGDLLTGENAESVDTATDKFEQIAGRVEAANLPWASTYGNHDSDYYLSRDNLFAKEKTYSNSLTQNMLAASASTEDVGVTNYYLEVFGSDASDTTPKLILWFFDSRGGNYFQQEDSSGLPVGQPNWVDPAVAEWLSTSAANITSTYGVTIPSLAFVHIPVQAFLKFQSAGVDANKEPGINDDNPLSPQGVASGQGGTKTVYTYSNQDVEFMQALLQLEGLQAVFSGHDHGDDWCFKWDSQLSGMTLAGNGLNLCFGRKSGHGGYGSWTPGSRQVKVSLGDDGAIEPVETWMRQEGSTVSGRVTLNSTFGTDSYSAVADTDSWVR</sequence>
<dbReference type="Proteomes" id="UP001265746">
    <property type="component" value="Unassembled WGS sequence"/>
</dbReference>
<name>A0AAD9VYG8_PHOAM</name>
<dbReference type="SUPFAM" id="SSF56300">
    <property type="entry name" value="Metallo-dependent phosphatases"/>
    <property type="match status" value="1"/>
</dbReference>
<dbReference type="EMBL" id="JAUJFL010000007">
    <property type="protein sequence ID" value="KAK2599511.1"/>
    <property type="molecule type" value="Genomic_DNA"/>
</dbReference>
<dbReference type="InterPro" id="IPR029052">
    <property type="entry name" value="Metallo-depent_PP-like"/>
</dbReference>